<accession>A0A0F9RAL8</accession>
<gene>
    <name evidence="1" type="ORF">LCGC14_0995940</name>
</gene>
<dbReference type="SUPFAM" id="SSF56731">
    <property type="entry name" value="DNA primase core"/>
    <property type="match status" value="1"/>
</dbReference>
<dbReference type="Gene3D" id="3.40.1360.10">
    <property type="match status" value="1"/>
</dbReference>
<dbReference type="InterPro" id="IPR034154">
    <property type="entry name" value="TOPRIM_DnaG/twinkle"/>
</dbReference>
<sequence>MRIEELISRDQFLEGDGRYLRGEVNDSLVVDTKRQLFFWNSRGIAGGPLDWLTKIKGMSKADAYKEVGHHTHISPLTYFSKKENFVVSPRLINSFFDYGKTHREYWVDRGYKHSTIDYFRLGYTGVWHTIPIFLDGEFRNFQCRMSEPKRMRPWYRGMGALPFNLDILKFSSDLCVISEGPVDAMMFYQNDLPAVSQTVGAAGWKVYRKYYGRFTDLDEIFICYDNDLAGNDGAIELAIMFGHQARIYNFWDFDKGFDASDYFNSGGTKGELMKLLNEKSKYWSQMEMQV</sequence>
<reference evidence="1" key="1">
    <citation type="journal article" date="2015" name="Nature">
        <title>Complex archaea that bridge the gap between prokaryotes and eukaryotes.</title>
        <authorList>
            <person name="Spang A."/>
            <person name="Saw J.H."/>
            <person name="Jorgensen S.L."/>
            <person name="Zaremba-Niedzwiedzka K."/>
            <person name="Martijn J."/>
            <person name="Lind A.E."/>
            <person name="van Eijk R."/>
            <person name="Schleper C."/>
            <person name="Guy L."/>
            <person name="Ettema T.J."/>
        </authorList>
    </citation>
    <scope>NUCLEOTIDE SEQUENCE</scope>
</reference>
<organism evidence="1">
    <name type="scientific">marine sediment metagenome</name>
    <dbReference type="NCBI Taxonomy" id="412755"/>
    <lineage>
        <taxon>unclassified sequences</taxon>
        <taxon>metagenomes</taxon>
        <taxon>ecological metagenomes</taxon>
    </lineage>
</organism>
<evidence type="ECO:0000313" key="1">
    <source>
        <dbReference type="EMBL" id="KKN14443.1"/>
    </source>
</evidence>
<protein>
    <recommendedName>
        <fullName evidence="2">Toprim domain-containing protein</fullName>
    </recommendedName>
</protein>
<name>A0A0F9RAL8_9ZZZZ</name>
<evidence type="ECO:0008006" key="2">
    <source>
        <dbReference type="Google" id="ProtNLM"/>
    </source>
</evidence>
<comment type="caution">
    <text evidence="1">The sequence shown here is derived from an EMBL/GenBank/DDBJ whole genome shotgun (WGS) entry which is preliminary data.</text>
</comment>
<dbReference type="AlphaFoldDB" id="A0A0F9RAL8"/>
<dbReference type="Pfam" id="PF13155">
    <property type="entry name" value="Toprim_2"/>
    <property type="match status" value="1"/>
</dbReference>
<proteinExistence type="predicted"/>
<dbReference type="SUPFAM" id="SSF57783">
    <property type="entry name" value="Zinc beta-ribbon"/>
    <property type="match status" value="1"/>
</dbReference>
<dbReference type="CDD" id="cd01029">
    <property type="entry name" value="TOPRIM_primases"/>
    <property type="match status" value="1"/>
</dbReference>
<dbReference type="EMBL" id="LAZR01003815">
    <property type="protein sequence ID" value="KKN14443.1"/>
    <property type="molecule type" value="Genomic_DNA"/>
</dbReference>